<evidence type="ECO:0000313" key="1">
    <source>
        <dbReference type="EMBL" id="VYT86986.1"/>
    </source>
</evidence>
<dbReference type="AlphaFoldDB" id="A0A6N3AAX6"/>
<name>A0A6N3AAX6_VEIPA</name>
<reference evidence="1" key="1">
    <citation type="submission" date="2019-11" db="EMBL/GenBank/DDBJ databases">
        <authorList>
            <person name="Feng L."/>
        </authorList>
    </citation>
    <scope>NUCLEOTIDE SEQUENCE</scope>
    <source>
        <strain evidence="1">VparvulaLFYP99</strain>
    </source>
</reference>
<protein>
    <recommendedName>
        <fullName evidence="2">DUF3990 domain-containing protein</fullName>
    </recommendedName>
</protein>
<accession>A0A6N3AAX6</accession>
<organism evidence="1">
    <name type="scientific">Veillonella parvula</name>
    <name type="common">Staphylococcus parvulus</name>
    <dbReference type="NCBI Taxonomy" id="29466"/>
    <lineage>
        <taxon>Bacteria</taxon>
        <taxon>Bacillati</taxon>
        <taxon>Bacillota</taxon>
        <taxon>Negativicutes</taxon>
        <taxon>Veillonellales</taxon>
        <taxon>Veillonellaceae</taxon>
        <taxon>Veillonella</taxon>
    </lineage>
</organism>
<dbReference type="EMBL" id="CACRUG010000005">
    <property type="protein sequence ID" value="VYT86986.1"/>
    <property type="molecule type" value="Genomic_DNA"/>
</dbReference>
<proteinExistence type="predicted"/>
<dbReference type="SUPFAM" id="SSF56399">
    <property type="entry name" value="ADP-ribosylation"/>
    <property type="match status" value="1"/>
</dbReference>
<evidence type="ECO:0008006" key="2">
    <source>
        <dbReference type="Google" id="ProtNLM"/>
    </source>
</evidence>
<dbReference type="Gene3D" id="3.90.175.10">
    <property type="entry name" value="Diphtheria Toxin, domain 1"/>
    <property type="match status" value="1"/>
</dbReference>
<gene>
    <name evidence="1" type="ORF">VPLFYP99_01398</name>
</gene>
<sequence>MMNSIQFIGYHGTKSNCAKKICQEKKFRPSHKSSEWLGKGIYFFKDDVLQAYFFAKFRDREDNRIVSVLSANIKTSIYFDMAITKHRNIIEKLFYKVCHELKQQNGDLYKYVVDNFPSLVNGLNECSEGYILDIMYKINAYDLVLCPFNIPKKKKIPSFKSSPIHIQVCVKDDTCIEYDSLSEVDRREYESVPRQIHRKVKRIKR</sequence>
<dbReference type="RefSeq" id="WP_156697203.1">
    <property type="nucleotide sequence ID" value="NZ_CACRUG010000005.1"/>
</dbReference>